<dbReference type="InterPro" id="IPR023346">
    <property type="entry name" value="Lysozyme-like_dom_sf"/>
</dbReference>
<sequence length="205" mass="24377">MKKLKYKWKNYFNLSIVYRKWEIKLKRLFKLVCIIIAVVILVNLSMFLAKKMYPLNYSENIFYYSNKNNLDPYLVAAIIKAESNYNKNAVSCKNASGLMQITPETGKWIAEQMKVEDFDIKRLHEPELNISMGCWYLNNLRSEFKDMDLVIAAYNAGRGNVQKWLNNIDHSKDGQNLHNIPFKETDKYVKKVRVNYKIYKFLYDR</sequence>
<protein>
    <submittedName>
        <fullName evidence="3">Lytic transglycosylase domain-containing protein</fullName>
    </submittedName>
</protein>
<evidence type="ECO:0000256" key="1">
    <source>
        <dbReference type="SAM" id="Phobius"/>
    </source>
</evidence>
<dbReference type="Pfam" id="PF01464">
    <property type="entry name" value="SLT"/>
    <property type="match status" value="1"/>
</dbReference>
<keyword evidence="1" id="KW-0472">Membrane</keyword>
<evidence type="ECO:0000259" key="2">
    <source>
        <dbReference type="Pfam" id="PF01464"/>
    </source>
</evidence>
<feature type="transmembrane region" description="Helical" evidence="1">
    <location>
        <begin position="28"/>
        <end position="49"/>
    </location>
</feature>
<keyword evidence="1" id="KW-1133">Transmembrane helix</keyword>
<dbReference type="Proteomes" id="UP000290273">
    <property type="component" value="Unassembled WGS sequence"/>
</dbReference>
<evidence type="ECO:0000313" key="3">
    <source>
        <dbReference type="EMBL" id="RXI55909.1"/>
    </source>
</evidence>
<dbReference type="InterPro" id="IPR008258">
    <property type="entry name" value="Transglycosylase_SLT_dom_1"/>
</dbReference>
<evidence type="ECO:0000313" key="4">
    <source>
        <dbReference type="Proteomes" id="UP000290273"/>
    </source>
</evidence>
<accession>A0ABY0EP15</accession>
<dbReference type="Gene3D" id="1.10.530.10">
    <property type="match status" value="1"/>
</dbReference>
<dbReference type="EMBL" id="QMAU01000036">
    <property type="protein sequence ID" value="RXI55909.1"/>
    <property type="molecule type" value="Genomic_DNA"/>
</dbReference>
<proteinExistence type="predicted"/>
<dbReference type="SUPFAM" id="SSF53955">
    <property type="entry name" value="Lysozyme-like"/>
    <property type="match status" value="1"/>
</dbReference>
<feature type="domain" description="Transglycosylase SLT" evidence="2">
    <location>
        <begin position="60"/>
        <end position="172"/>
    </location>
</feature>
<name>A0ABY0EP15_CLOTA</name>
<reference evidence="3 4" key="1">
    <citation type="submission" date="2018-06" db="EMBL/GenBank/DDBJ databases">
        <title>Genome conservation of Clostridium tetani.</title>
        <authorList>
            <person name="Bruggemann H."/>
            <person name="Popoff M.R."/>
        </authorList>
    </citation>
    <scope>NUCLEOTIDE SEQUENCE [LARGE SCALE GENOMIC DNA]</scope>
    <source>
        <strain evidence="3 4">63.05</strain>
    </source>
</reference>
<dbReference type="CDD" id="cd16896">
    <property type="entry name" value="LT_Slt70-like"/>
    <property type="match status" value="1"/>
</dbReference>
<dbReference type="PANTHER" id="PTHR37423:SF2">
    <property type="entry name" value="MEMBRANE-BOUND LYTIC MUREIN TRANSGLYCOSYLASE C"/>
    <property type="match status" value="1"/>
</dbReference>
<comment type="caution">
    <text evidence="3">The sequence shown here is derived from an EMBL/GenBank/DDBJ whole genome shotgun (WGS) entry which is preliminary data.</text>
</comment>
<keyword evidence="1" id="KW-0812">Transmembrane</keyword>
<organism evidence="3 4">
    <name type="scientific">Clostridium tetani</name>
    <dbReference type="NCBI Taxonomy" id="1513"/>
    <lineage>
        <taxon>Bacteria</taxon>
        <taxon>Bacillati</taxon>
        <taxon>Bacillota</taxon>
        <taxon>Clostridia</taxon>
        <taxon>Eubacteriales</taxon>
        <taxon>Clostridiaceae</taxon>
        <taxon>Clostridium</taxon>
    </lineage>
</organism>
<dbReference type="PANTHER" id="PTHR37423">
    <property type="entry name" value="SOLUBLE LYTIC MUREIN TRANSGLYCOSYLASE-RELATED"/>
    <property type="match status" value="1"/>
</dbReference>
<gene>
    <name evidence="3" type="ORF">DP131_07635</name>
</gene>